<evidence type="ECO:0000313" key="3">
    <source>
        <dbReference type="Proteomes" id="UP001345963"/>
    </source>
</evidence>
<sequence length="101" mass="10963">MPQPSASTLLPTPNPASQEPPKPNHQPACPPSNVNSPTTVEFPRREETQAKKQNNSPSKNCALPVSLKPLWKKGLFTSPALPRTRPLKIPILFTAPVLVPV</sequence>
<organism evidence="2 3">
    <name type="scientific">Ataeniobius toweri</name>
    <dbReference type="NCBI Taxonomy" id="208326"/>
    <lineage>
        <taxon>Eukaryota</taxon>
        <taxon>Metazoa</taxon>
        <taxon>Chordata</taxon>
        <taxon>Craniata</taxon>
        <taxon>Vertebrata</taxon>
        <taxon>Euteleostomi</taxon>
        <taxon>Actinopterygii</taxon>
        <taxon>Neopterygii</taxon>
        <taxon>Teleostei</taxon>
        <taxon>Neoteleostei</taxon>
        <taxon>Acanthomorphata</taxon>
        <taxon>Ovalentaria</taxon>
        <taxon>Atherinomorphae</taxon>
        <taxon>Cyprinodontiformes</taxon>
        <taxon>Goodeidae</taxon>
        <taxon>Ataeniobius</taxon>
    </lineage>
</organism>
<dbReference type="EMBL" id="JAHUTI010022115">
    <property type="protein sequence ID" value="MED6239792.1"/>
    <property type="molecule type" value="Genomic_DNA"/>
</dbReference>
<feature type="compositionally biased region" description="Polar residues" evidence="1">
    <location>
        <begin position="1"/>
        <end position="11"/>
    </location>
</feature>
<evidence type="ECO:0000256" key="1">
    <source>
        <dbReference type="SAM" id="MobiDB-lite"/>
    </source>
</evidence>
<feature type="region of interest" description="Disordered" evidence="1">
    <location>
        <begin position="1"/>
        <end position="39"/>
    </location>
</feature>
<protein>
    <submittedName>
        <fullName evidence="2">Uncharacterized protein</fullName>
    </submittedName>
</protein>
<dbReference type="Proteomes" id="UP001345963">
    <property type="component" value="Unassembled WGS sequence"/>
</dbReference>
<comment type="caution">
    <text evidence="2">The sequence shown here is derived from an EMBL/GenBank/DDBJ whole genome shotgun (WGS) entry which is preliminary data.</text>
</comment>
<proteinExistence type="predicted"/>
<name>A0ABU7ANJ3_9TELE</name>
<accession>A0ABU7ANJ3</accession>
<evidence type="ECO:0000313" key="2">
    <source>
        <dbReference type="EMBL" id="MED6239792.1"/>
    </source>
</evidence>
<feature type="compositionally biased region" description="Pro residues" evidence="1">
    <location>
        <begin position="12"/>
        <end position="30"/>
    </location>
</feature>
<gene>
    <name evidence="2" type="ORF">ATANTOWER_011215</name>
</gene>
<keyword evidence="3" id="KW-1185">Reference proteome</keyword>
<reference evidence="2 3" key="1">
    <citation type="submission" date="2021-07" db="EMBL/GenBank/DDBJ databases">
        <authorList>
            <person name="Palmer J.M."/>
        </authorList>
    </citation>
    <scope>NUCLEOTIDE SEQUENCE [LARGE SCALE GENOMIC DNA]</scope>
    <source>
        <strain evidence="2 3">AT_MEX2019</strain>
        <tissue evidence="2">Muscle</tissue>
    </source>
</reference>